<dbReference type="PROSITE" id="PS00194">
    <property type="entry name" value="THIOREDOXIN_1"/>
    <property type="match status" value="1"/>
</dbReference>
<dbReference type="PANTHER" id="PTHR42852:SF13">
    <property type="entry name" value="PROTEIN DIPZ"/>
    <property type="match status" value="1"/>
</dbReference>
<dbReference type="InterPro" id="IPR036249">
    <property type="entry name" value="Thioredoxin-like_sf"/>
</dbReference>
<keyword evidence="1" id="KW-0472">Membrane</keyword>
<name>A0A382J8W8_9ZZZZ</name>
<proteinExistence type="predicted"/>
<organism evidence="3">
    <name type="scientific">marine metagenome</name>
    <dbReference type="NCBI Taxonomy" id="408172"/>
    <lineage>
        <taxon>unclassified sequences</taxon>
        <taxon>metagenomes</taxon>
        <taxon>ecological metagenomes</taxon>
    </lineage>
</organism>
<keyword evidence="1" id="KW-1133">Transmembrane helix</keyword>
<dbReference type="SUPFAM" id="SSF52833">
    <property type="entry name" value="Thioredoxin-like"/>
    <property type="match status" value="1"/>
</dbReference>
<keyword evidence="1" id="KW-0812">Transmembrane</keyword>
<gene>
    <name evidence="3" type="ORF">METZ01_LOCUS261488</name>
</gene>
<dbReference type="GO" id="GO:0016209">
    <property type="term" value="F:antioxidant activity"/>
    <property type="evidence" value="ECO:0007669"/>
    <property type="project" value="InterPro"/>
</dbReference>
<dbReference type="InterPro" id="IPR050553">
    <property type="entry name" value="Thioredoxin_ResA/DsbE_sf"/>
</dbReference>
<feature type="transmembrane region" description="Helical" evidence="1">
    <location>
        <begin position="9"/>
        <end position="27"/>
    </location>
</feature>
<reference evidence="3" key="1">
    <citation type="submission" date="2018-05" db="EMBL/GenBank/DDBJ databases">
        <authorList>
            <person name="Lanie J.A."/>
            <person name="Ng W.-L."/>
            <person name="Kazmierczak K.M."/>
            <person name="Andrzejewski T.M."/>
            <person name="Davidsen T.M."/>
            <person name="Wayne K.J."/>
            <person name="Tettelin H."/>
            <person name="Glass J.I."/>
            <person name="Rusch D."/>
            <person name="Podicherti R."/>
            <person name="Tsui H.-C.T."/>
            <person name="Winkler M.E."/>
        </authorList>
    </citation>
    <scope>NUCLEOTIDE SEQUENCE</scope>
</reference>
<evidence type="ECO:0000313" key="3">
    <source>
        <dbReference type="EMBL" id="SVC08634.1"/>
    </source>
</evidence>
<accession>A0A382J8W8</accession>
<evidence type="ECO:0000256" key="1">
    <source>
        <dbReference type="SAM" id="Phobius"/>
    </source>
</evidence>
<dbReference type="InterPro" id="IPR013766">
    <property type="entry name" value="Thioredoxin_domain"/>
</dbReference>
<dbReference type="PANTHER" id="PTHR42852">
    <property type="entry name" value="THIOL:DISULFIDE INTERCHANGE PROTEIN DSBE"/>
    <property type="match status" value="1"/>
</dbReference>
<dbReference type="EMBL" id="UINC01072760">
    <property type="protein sequence ID" value="SVC08634.1"/>
    <property type="molecule type" value="Genomic_DNA"/>
</dbReference>
<dbReference type="InterPro" id="IPR017937">
    <property type="entry name" value="Thioredoxin_CS"/>
</dbReference>
<dbReference type="CDD" id="cd02966">
    <property type="entry name" value="TlpA_like_family"/>
    <property type="match status" value="1"/>
</dbReference>
<dbReference type="InterPro" id="IPR000866">
    <property type="entry name" value="AhpC/TSA"/>
</dbReference>
<feature type="non-terminal residue" evidence="3">
    <location>
        <position position="118"/>
    </location>
</feature>
<protein>
    <recommendedName>
        <fullName evidence="2">Thioredoxin domain-containing protein</fullName>
    </recommendedName>
</protein>
<feature type="domain" description="Thioredoxin" evidence="2">
    <location>
        <begin position="34"/>
        <end position="118"/>
    </location>
</feature>
<dbReference type="GO" id="GO:0016491">
    <property type="term" value="F:oxidoreductase activity"/>
    <property type="evidence" value="ECO:0007669"/>
    <property type="project" value="InterPro"/>
</dbReference>
<dbReference type="AlphaFoldDB" id="A0A382J8W8"/>
<dbReference type="Pfam" id="PF00578">
    <property type="entry name" value="AhpC-TSA"/>
    <property type="match status" value="1"/>
</dbReference>
<sequence>MKRSSIRSPYLWAIVAIATVIVIAWVGRENYRPVITGTAAPEFKALTLDGSETTLSDFRDKVLLLNIWATWCVPCLTEMPSMQRLHEALEGEDFEVLAVSIDASLGDTDNAGRPGGDL</sequence>
<evidence type="ECO:0000259" key="2">
    <source>
        <dbReference type="PROSITE" id="PS51352"/>
    </source>
</evidence>
<dbReference type="Gene3D" id="3.40.30.10">
    <property type="entry name" value="Glutaredoxin"/>
    <property type="match status" value="1"/>
</dbReference>
<dbReference type="PROSITE" id="PS51352">
    <property type="entry name" value="THIOREDOXIN_2"/>
    <property type="match status" value="1"/>
</dbReference>